<evidence type="ECO:0000259" key="11">
    <source>
        <dbReference type="PROSITE" id="PS51123"/>
    </source>
</evidence>
<dbReference type="Gene3D" id="3.30.1330.60">
    <property type="entry name" value="OmpA-like domain"/>
    <property type="match status" value="1"/>
</dbReference>
<evidence type="ECO:0000313" key="12">
    <source>
        <dbReference type="EMBL" id="SDP31912.1"/>
    </source>
</evidence>
<feature type="region of interest" description="Disordered" evidence="9">
    <location>
        <begin position="36"/>
        <end position="58"/>
    </location>
</feature>
<keyword evidence="7 8" id="KW-0131">Cell cycle</keyword>
<evidence type="ECO:0000256" key="8">
    <source>
        <dbReference type="HAMAP-Rule" id="MF_02204"/>
    </source>
</evidence>
<dbReference type="InterPro" id="IPR006690">
    <property type="entry name" value="OMPA-like_CS"/>
</dbReference>
<dbReference type="Pfam" id="PF00691">
    <property type="entry name" value="OmpA"/>
    <property type="match status" value="1"/>
</dbReference>
<evidence type="ECO:0000256" key="5">
    <source>
        <dbReference type="ARBA" id="ARBA00023237"/>
    </source>
</evidence>
<feature type="domain" description="OmpA-like" evidence="11">
    <location>
        <begin position="67"/>
        <end position="181"/>
    </location>
</feature>
<dbReference type="PROSITE" id="PS51123">
    <property type="entry name" value="OMPA_2"/>
    <property type="match status" value="1"/>
</dbReference>
<feature type="compositionally biased region" description="Polar residues" evidence="9">
    <location>
        <begin position="37"/>
        <end position="58"/>
    </location>
</feature>
<dbReference type="NCBIfam" id="TIGR02802">
    <property type="entry name" value="Pal_lipo"/>
    <property type="match status" value="1"/>
</dbReference>
<evidence type="ECO:0000256" key="1">
    <source>
        <dbReference type="ARBA" id="ARBA00022618"/>
    </source>
</evidence>
<dbReference type="RefSeq" id="WP_092834426.1">
    <property type="nucleotide sequence ID" value="NZ_CP028290.1"/>
</dbReference>
<dbReference type="PROSITE" id="PS01068">
    <property type="entry name" value="OMPA_1"/>
    <property type="match status" value="1"/>
</dbReference>
<keyword evidence="5 8" id="KW-0998">Cell outer membrane</keyword>
<dbReference type="OrthoDB" id="9809164at2"/>
<comment type="subcellular location">
    <subcellularLocation>
        <location evidence="8">Cell outer membrane</location>
        <topology evidence="8">Lipid-anchor</topology>
    </subcellularLocation>
</comment>
<keyword evidence="1 8" id="KW-0132">Cell division</keyword>
<dbReference type="PANTHER" id="PTHR30329">
    <property type="entry name" value="STATOR ELEMENT OF FLAGELLAR MOTOR COMPLEX"/>
    <property type="match status" value="1"/>
</dbReference>
<accession>A0A1H0RQX3</accession>
<organism evidence="12 13">
    <name type="scientific">Paracidovorax cattleyae</name>
    <dbReference type="NCBI Taxonomy" id="80868"/>
    <lineage>
        <taxon>Bacteria</taxon>
        <taxon>Pseudomonadati</taxon>
        <taxon>Pseudomonadota</taxon>
        <taxon>Betaproteobacteria</taxon>
        <taxon>Burkholderiales</taxon>
        <taxon>Comamonadaceae</taxon>
        <taxon>Paracidovorax</taxon>
    </lineage>
</organism>
<evidence type="ECO:0000256" key="4">
    <source>
        <dbReference type="ARBA" id="ARBA00023139"/>
    </source>
</evidence>
<dbReference type="Proteomes" id="UP000199317">
    <property type="component" value="Unassembled WGS sequence"/>
</dbReference>
<evidence type="ECO:0000256" key="6">
    <source>
        <dbReference type="ARBA" id="ARBA00023288"/>
    </source>
</evidence>
<dbReference type="InterPro" id="IPR006665">
    <property type="entry name" value="OmpA-like"/>
</dbReference>
<dbReference type="AlphaFoldDB" id="A0A1H0RQX3"/>
<evidence type="ECO:0000313" key="13">
    <source>
        <dbReference type="Proteomes" id="UP000199317"/>
    </source>
</evidence>
<evidence type="ECO:0000256" key="2">
    <source>
        <dbReference type="ARBA" id="ARBA00022729"/>
    </source>
</evidence>
<keyword evidence="3 8" id="KW-0472">Membrane</keyword>
<evidence type="ECO:0000256" key="10">
    <source>
        <dbReference type="SAM" id="SignalP"/>
    </source>
</evidence>
<comment type="function">
    <text evidence="8">Part of the Tol-Pal system, which plays a role in outer membrane invagination during cell division and is important for maintaining outer membrane integrity.</text>
</comment>
<gene>
    <name evidence="8" type="primary">pal</name>
    <name evidence="12" type="ORF">SAMN04489708_110196</name>
</gene>
<name>A0A1H0RQX3_9BURK</name>
<dbReference type="GO" id="GO:0051301">
    <property type="term" value="P:cell division"/>
    <property type="evidence" value="ECO:0007669"/>
    <property type="project" value="UniProtKB-UniRule"/>
</dbReference>
<keyword evidence="6 8" id="KW-0449">Lipoprotein</keyword>
<evidence type="ECO:0000256" key="9">
    <source>
        <dbReference type="SAM" id="MobiDB-lite"/>
    </source>
</evidence>
<dbReference type="InterPro" id="IPR039001">
    <property type="entry name" value="Pal"/>
</dbReference>
<comment type="subunit">
    <text evidence="8">The Tol-Pal system is composed of five core proteins: the inner membrane proteins TolA, TolQ and TolR, the periplasmic protein TolB and the outer membrane protein Pal. They form a network linking the inner and outer membranes and the peptidoglycan layer.</text>
</comment>
<keyword evidence="13" id="KW-1185">Reference proteome</keyword>
<dbReference type="GO" id="GO:0009279">
    <property type="term" value="C:cell outer membrane"/>
    <property type="evidence" value="ECO:0007669"/>
    <property type="project" value="UniProtKB-SubCell"/>
</dbReference>
<feature type="chain" id="PRO_5011684563" description="Peptidoglycan-associated lipoprotein" evidence="10">
    <location>
        <begin position="29"/>
        <end position="181"/>
    </location>
</feature>
<evidence type="ECO:0000256" key="7">
    <source>
        <dbReference type="ARBA" id="ARBA00023306"/>
    </source>
</evidence>
<dbReference type="PANTHER" id="PTHR30329:SF21">
    <property type="entry name" value="LIPOPROTEIN YIAD-RELATED"/>
    <property type="match status" value="1"/>
</dbReference>
<reference evidence="13" key="1">
    <citation type="submission" date="2016-10" db="EMBL/GenBank/DDBJ databases">
        <authorList>
            <person name="Varghese N."/>
            <person name="Submissions S."/>
        </authorList>
    </citation>
    <scope>NUCLEOTIDE SEQUENCE [LARGE SCALE GENOMIC DNA]</scope>
    <source>
        <strain evidence="13">DSM 17101</strain>
    </source>
</reference>
<dbReference type="EMBL" id="FNJL01000010">
    <property type="protein sequence ID" value="SDP31912.1"/>
    <property type="molecule type" value="Genomic_DNA"/>
</dbReference>
<feature type="signal peptide" evidence="10">
    <location>
        <begin position="1"/>
        <end position="28"/>
    </location>
</feature>
<keyword evidence="4 8" id="KW-0564">Palmitate</keyword>
<dbReference type="HAMAP" id="MF_02204">
    <property type="entry name" value="Pal"/>
    <property type="match status" value="1"/>
</dbReference>
<dbReference type="InterPro" id="IPR014169">
    <property type="entry name" value="Pal_lipo_C"/>
</dbReference>
<protein>
    <recommendedName>
        <fullName evidence="8">Peptidoglycan-associated lipoprotein</fullName>
        <shortName evidence="8">PAL</shortName>
    </recommendedName>
</protein>
<sequence>MINLPFKRISLALTVAALMAGCSSGVKLEDVPVENKGATSTAPNGANPNGNSQSGVAPVDLNQSARDAAGPVGVARIVYFDFDSYVVKPEYQSLIEQHARFIKASQGRKVMIEGHTDDRGGREYNLALGQKRAEAVRRALGLLGVPDGQMEAVSFGKEKPAVQGNTEDAFSQNRRVELSYR</sequence>
<proteinExistence type="inferred from homology"/>
<dbReference type="CDD" id="cd07185">
    <property type="entry name" value="OmpA_C-like"/>
    <property type="match status" value="1"/>
</dbReference>
<dbReference type="SUPFAM" id="SSF103088">
    <property type="entry name" value="OmpA-like"/>
    <property type="match status" value="1"/>
</dbReference>
<dbReference type="InterPro" id="IPR006664">
    <property type="entry name" value="OMP_bac"/>
</dbReference>
<dbReference type="PRINTS" id="PR01021">
    <property type="entry name" value="OMPADOMAIN"/>
</dbReference>
<dbReference type="PROSITE" id="PS51257">
    <property type="entry name" value="PROKAR_LIPOPROTEIN"/>
    <property type="match status" value="1"/>
</dbReference>
<dbReference type="InterPro" id="IPR036737">
    <property type="entry name" value="OmpA-like_sf"/>
</dbReference>
<evidence type="ECO:0000256" key="3">
    <source>
        <dbReference type="ARBA" id="ARBA00023136"/>
    </source>
</evidence>
<keyword evidence="2 8" id="KW-0732">Signal</keyword>
<dbReference type="InterPro" id="IPR050330">
    <property type="entry name" value="Bact_OuterMem_StrucFunc"/>
</dbReference>
<comment type="similarity">
    <text evidence="8">Belongs to the Pal lipoprotein family.</text>
</comment>